<name>A0ABR3FKU7_9AGAR</name>
<evidence type="ECO:0000313" key="2">
    <source>
        <dbReference type="Proteomes" id="UP001465976"/>
    </source>
</evidence>
<organism evidence="1 2">
    <name type="scientific">Marasmius crinis-equi</name>
    <dbReference type="NCBI Taxonomy" id="585013"/>
    <lineage>
        <taxon>Eukaryota</taxon>
        <taxon>Fungi</taxon>
        <taxon>Dikarya</taxon>
        <taxon>Basidiomycota</taxon>
        <taxon>Agaricomycotina</taxon>
        <taxon>Agaricomycetes</taxon>
        <taxon>Agaricomycetidae</taxon>
        <taxon>Agaricales</taxon>
        <taxon>Marasmiineae</taxon>
        <taxon>Marasmiaceae</taxon>
        <taxon>Marasmius</taxon>
    </lineage>
</organism>
<accession>A0ABR3FKU7</accession>
<dbReference type="Proteomes" id="UP001465976">
    <property type="component" value="Unassembled WGS sequence"/>
</dbReference>
<gene>
    <name evidence="1" type="ORF">V5O48_006032</name>
</gene>
<protein>
    <submittedName>
        <fullName evidence="1">Uncharacterized protein</fullName>
    </submittedName>
</protein>
<dbReference type="EMBL" id="JBAHYK010000260">
    <property type="protein sequence ID" value="KAL0575943.1"/>
    <property type="molecule type" value="Genomic_DNA"/>
</dbReference>
<reference evidence="1 2" key="1">
    <citation type="submission" date="2024-02" db="EMBL/GenBank/DDBJ databases">
        <title>A draft genome for the cacao thread blight pathogen Marasmius crinis-equi.</title>
        <authorList>
            <person name="Cohen S.P."/>
            <person name="Baruah I.K."/>
            <person name="Amoako-Attah I."/>
            <person name="Bukari Y."/>
            <person name="Meinhardt L.W."/>
            <person name="Bailey B.A."/>
        </authorList>
    </citation>
    <scope>NUCLEOTIDE SEQUENCE [LARGE SCALE GENOMIC DNA]</scope>
    <source>
        <strain evidence="1 2">GH-76</strain>
    </source>
</reference>
<evidence type="ECO:0000313" key="1">
    <source>
        <dbReference type="EMBL" id="KAL0575943.1"/>
    </source>
</evidence>
<sequence>MAIGWMLEVVERKTGENALVEGDDEVIVIGGRTLAKAIPRAQIERFKVPSPEEIDGFNHRVARFCSGLGINHEPEPRGQYPLDIQRPELGEMIDAYTDEGNDIGVGPFKDFSPTKFRSYLGYPPGGRPPPFRKWTAAELDLIPPNAKHDEHFEGATEVQPAWHWLV</sequence>
<keyword evidence="2" id="KW-1185">Reference proteome</keyword>
<comment type="caution">
    <text evidence="1">The sequence shown here is derived from an EMBL/GenBank/DDBJ whole genome shotgun (WGS) entry which is preliminary data.</text>
</comment>
<proteinExistence type="predicted"/>